<dbReference type="PANTHER" id="PTHR21310:SF42">
    <property type="entry name" value="BIFUNCTIONAL AAC_APH"/>
    <property type="match status" value="1"/>
</dbReference>
<proteinExistence type="predicted"/>
<feature type="domain" description="Aminoglycoside phosphotransferase" evidence="1">
    <location>
        <begin position="34"/>
        <end position="261"/>
    </location>
</feature>
<dbReference type="RefSeq" id="WP_069111219.1">
    <property type="nucleotide sequence ID" value="NZ_FNUC01000001.1"/>
</dbReference>
<dbReference type="InterPro" id="IPR051678">
    <property type="entry name" value="AGP_Transferase"/>
</dbReference>
<dbReference type="SUPFAM" id="SSF56112">
    <property type="entry name" value="Protein kinase-like (PK-like)"/>
    <property type="match status" value="1"/>
</dbReference>
<sequence>MTPPPEIDAALVAGLIADQFPRWAALPVRPVELQGVDNRTFRLGDELSVRLPSAAHYREQVAKEQHWLPLLAPQLPIPIPAPVAVGRPGRGYPWTWSVNRWLPGETALRSGVGGDVAFARDTAGFLRALWAAQAEGGPPPGPHNFRRGASVAVYADETERALAASAGRIDDAAARKVWDAALAATWTGRPVWFHGDYAPGNLLVRDGRLSAVIDFGICGVGDPACDLVLAWTLLDGEARSAFRSALGSAADDAMWARARGWALWKALVTYDSDVARVRAESRRVIEGVLAAA</sequence>
<gene>
    <name evidence="2" type="ORF">SAMN04488561_0202</name>
</gene>
<keyword evidence="2" id="KW-0418">Kinase</keyword>
<dbReference type="AlphaFoldDB" id="A0A1H5CH91"/>
<dbReference type="Proteomes" id="UP000181980">
    <property type="component" value="Unassembled WGS sequence"/>
</dbReference>
<dbReference type="GO" id="GO:0016301">
    <property type="term" value="F:kinase activity"/>
    <property type="evidence" value="ECO:0007669"/>
    <property type="project" value="UniProtKB-KW"/>
</dbReference>
<keyword evidence="3" id="KW-1185">Reference proteome</keyword>
<organism evidence="2 3">
    <name type="scientific">Jiangella alba</name>
    <dbReference type="NCBI Taxonomy" id="561176"/>
    <lineage>
        <taxon>Bacteria</taxon>
        <taxon>Bacillati</taxon>
        <taxon>Actinomycetota</taxon>
        <taxon>Actinomycetes</taxon>
        <taxon>Jiangellales</taxon>
        <taxon>Jiangellaceae</taxon>
        <taxon>Jiangella</taxon>
    </lineage>
</organism>
<evidence type="ECO:0000313" key="2">
    <source>
        <dbReference type="EMBL" id="SED66109.1"/>
    </source>
</evidence>
<evidence type="ECO:0000313" key="3">
    <source>
        <dbReference type="Proteomes" id="UP000181980"/>
    </source>
</evidence>
<accession>A0A1H5CH91</accession>
<dbReference type="InterPro" id="IPR002575">
    <property type="entry name" value="Aminoglycoside_PTrfase"/>
</dbReference>
<evidence type="ECO:0000259" key="1">
    <source>
        <dbReference type="Pfam" id="PF01636"/>
    </source>
</evidence>
<dbReference type="InterPro" id="IPR011009">
    <property type="entry name" value="Kinase-like_dom_sf"/>
</dbReference>
<dbReference type="CDD" id="cd05155">
    <property type="entry name" value="APH_ChoK_like_1"/>
    <property type="match status" value="1"/>
</dbReference>
<dbReference type="STRING" id="561176.SAMN04488561_0202"/>
<dbReference type="Gene3D" id="3.30.200.20">
    <property type="entry name" value="Phosphorylase Kinase, domain 1"/>
    <property type="match status" value="1"/>
</dbReference>
<dbReference type="Gene3D" id="3.90.1200.10">
    <property type="match status" value="1"/>
</dbReference>
<dbReference type="PANTHER" id="PTHR21310">
    <property type="entry name" value="AMINOGLYCOSIDE PHOSPHOTRANSFERASE-RELATED-RELATED"/>
    <property type="match status" value="1"/>
</dbReference>
<dbReference type="EMBL" id="FNUC01000001">
    <property type="protein sequence ID" value="SED66109.1"/>
    <property type="molecule type" value="Genomic_DNA"/>
</dbReference>
<dbReference type="OrthoDB" id="9797603at2"/>
<protein>
    <submittedName>
        <fullName evidence="2">Predicted kinase, aminoglycoside phosphotransferase (APT) family</fullName>
    </submittedName>
</protein>
<reference evidence="3" key="1">
    <citation type="submission" date="2016-10" db="EMBL/GenBank/DDBJ databases">
        <authorList>
            <person name="Varghese N."/>
            <person name="Submissions S."/>
        </authorList>
    </citation>
    <scope>NUCLEOTIDE SEQUENCE [LARGE SCALE GENOMIC DNA]</scope>
    <source>
        <strain evidence="3">DSM 45237</strain>
    </source>
</reference>
<name>A0A1H5CH91_9ACTN</name>
<dbReference type="Pfam" id="PF01636">
    <property type="entry name" value="APH"/>
    <property type="match status" value="1"/>
</dbReference>
<keyword evidence="2" id="KW-0808">Transferase</keyword>